<dbReference type="EMBL" id="FMUS01000034">
    <property type="protein sequence ID" value="SCZ06000.1"/>
    <property type="molecule type" value="Genomic_DNA"/>
</dbReference>
<reference evidence="1 2" key="1">
    <citation type="submission" date="2016-10" db="EMBL/GenBank/DDBJ databases">
        <authorList>
            <person name="de Groot N.N."/>
        </authorList>
    </citation>
    <scope>NUCLEOTIDE SEQUENCE [LARGE SCALE GENOMIC DNA]</scope>
    <source>
        <strain evidence="1 2">DSM 18978</strain>
    </source>
</reference>
<keyword evidence="2" id="KW-1185">Reference proteome</keyword>
<evidence type="ECO:0008006" key="3">
    <source>
        <dbReference type="Google" id="ProtNLM"/>
    </source>
</evidence>
<dbReference type="OrthoDB" id="1954768at2"/>
<proteinExistence type="predicted"/>
<dbReference type="STRING" id="1120976.SAMN03080606_03920"/>
<organism evidence="1 2">
    <name type="scientific">Alkaliphilus peptidifermentans DSM 18978</name>
    <dbReference type="NCBI Taxonomy" id="1120976"/>
    <lineage>
        <taxon>Bacteria</taxon>
        <taxon>Bacillati</taxon>
        <taxon>Bacillota</taxon>
        <taxon>Clostridia</taxon>
        <taxon>Peptostreptococcales</taxon>
        <taxon>Natronincolaceae</taxon>
        <taxon>Alkaliphilus</taxon>
    </lineage>
</organism>
<protein>
    <recommendedName>
        <fullName evidence="3">Tautomerase enzyme</fullName>
    </recommendedName>
</protein>
<gene>
    <name evidence="1" type="ORF">SAMN03080606_03920</name>
</gene>
<dbReference type="RefSeq" id="WP_091547072.1">
    <property type="nucleotide sequence ID" value="NZ_FMUS01000034.1"/>
</dbReference>
<sequence length="115" mass="13414">MPCINIRLRREGVQLDIKGFAHKLAQQMDIEVERINIIVDYYDETDAFMGSNADQLIIILWISERNEKQFIKNLVKSTADLAKKYFHKEGRSTAVMCNLIKEGHLFISNQIKKEE</sequence>
<evidence type="ECO:0000313" key="2">
    <source>
        <dbReference type="Proteomes" id="UP000198636"/>
    </source>
</evidence>
<dbReference type="Proteomes" id="UP000198636">
    <property type="component" value="Unassembled WGS sequence"/>
</dbReference>
<name>A0A1G5L121_9FIRM</name>
<evidence type="ECO:0000313" key="1">
    <source>
        <dbReference type="EMBL" id="SCZ06000.1"/>
    </source>
</evidence>
<dbReference type="AlphaFoldDB" id="A0A1G5L121"/>
<accession>A0A1G5L121</accession>